<sequence length="563" mass="62298">MKAIFTLLLVGALLPSLASAATAPRSQAPGLLIQEYPRHAAQANDQTQFHLAPEDFGPPTGQLEIAKSLYPWKWNTERNAIASGFLEITQDGDYAFSSRSFYDRNTLLINDRIVCSFRDGDSTVTTIPLKKGRVKFTSIGVVESRGGSEGIHIQWKPPGQTEMSPIPPDLLSHTETEASRIAATPPARLRAAELITATNDYIVEAYLNGKKIHDSKRSLLHEHFGATVERIAVDIRPGDWLVFQVVHNRLRWEGSRYFAVAGLLSPDRYGFVSDPTSPEWSVCDDPAQAQTFIRQKNSGTSQRASSIAKPWKEGDGFMQKFAGPSFPGKALWGGSSSTWIKYVAAESTPPPVALAALTPTPGACRPMEVVLEDLQSQPRLTKPVSTPPAPPMLAPTRWPVQILSAIYGTGGKNADVTAAVKEHVEVKRRLFAVTPPDLGNDPNPYWNKALHIVYMKDGVRREQHRGENEHVLPESFYGPQDLSELRTWLLATRWKGEKGEIQFHASSTLTGPGLEGAPTWETLANNKLRITWSAEQKTEYVFDYTWSSFHQPDNAAEAFHLVK</sequence>
<feature type="signal peptide" evidence="1">
    <location>
        <begin position="1"/>
        <end position="20"/>
    </location>
</feature>
<gene>
    <name evidence="3" type="ORF">GCM10023213_27430</name>
</gene>
<dbReference type="Proteomes" id="UP001499852">
    <property type="component" value="Unassembled WGS sequence"/>
</dbReference>
<proteinExistence type="predicted"/>
<comment type="caution">
    <text evidence="3">The sequence shown here is derived from an EMBL/GenBank/DDBJ whole genome shotgun (WGS) entry which is preliminary data.</text>
</comment>
<dbReference type="InterPro" id="IPR037524">
    <property type="entry name" value="PA14/GLEYA"/>
</dbReference>
<organism evidence="3 4">
    <name type="scientific">Prosthecobacter algae</name>
    <dbReference type="NCBI Taxonomy" id="1144682"/>
    <lineage>
        <taxon>Bacteria</taxon>
        <taxon>Pseudomonadati</taxon>
        <taxon>Verrucomicrobiota</taxon>
        <taxon>Verrucomicrobiia</taxon>
        <taxon>Verrucomicrobiales</taxon>
        <taxon>Verrucomicrobiaceae</taxon>
        <taxon>Prosthecobacter</taxon>
    </lineage>
</organism>
<keyword evidence="1" id="KW-0732">Signal</keyword>
<reference evidence="4" key="1">
    <citation type="journal article" date="2019" name="Int. J. Syst. Evol. Microbiol.">
        <title>The Global Catalogue of Microorganisms (GCM) 10K type strain sequencing project: providing services to taxonomists for standard genome sequencing and annotation.</title>
        <authorList>
            <consortium name="The Broad Institute Genomics Platform"/>
            <consortium name="The Broad Institute Genome Sequencing Center for Infectious Disease"/>
            <person name="Wu L."/>
            <person name="Ma J."/>
        </authorList>
    </citation>
    <scope>NUCLEOTIDE SEQUENCE [LARGE SCALE GENOMIC DNA]</scope>
    <source>
        <strain evidence="4">JCM 18053</strain>
    </source>
</reference>
<protein>
    <recommendedName>
        <fullName evidence="2">PA14 domain-containing protein</fullName>
    </recommendedName>
</protein>
<dbReference type="PROSITE" id="PS51820">
    <property type="entry name" value="PA14"/>
    <property type="match status" value="1"/>
</dbReference>
<feature type="chain" id="PRO_5045197497" description="PA14 domain-containing protein" evidence="1">
    <location>
        <begin position="21"/>
        <end position="563"/>
    </location>
</feature>
<dbReference type="EMBL" id="BAABIA010000005">
    <property type="protein sequence ID" value="GAA5142095.1"/>
    <property type="molecule type" value="Genomic_DNA"/>
</dbReference>
<dbReference type="RefSeq" id="WP_345736939.1">
    <property type="nucleotide sequence ID" value="NZ_BAABIA010000005.1"/>
</dbReference>
<accession>A0ABP9P844</accession>
<evidence type="ECO:0000313" key="3">
    <source>
        <dbReference type="EMBL" id="GAA5142095.1"/>
    </source>
</evidence>
<dbReference type="SUPFAM" id="SSF56988">
    <property type="entry name" value="Anthrax protective antigen"/>
    <property type="match status" value="1"/>
</dbReference>
<evidence type="ECO:0000256" key="1">
    <source>
        <dbReference type="SAM" id="SignalP"/>
    </source>
</evidence>
<keyword evidence="4" id="KW-1185">Reference proteome</keyword>
<evidence type="ECO:0000313" key="4">
    <source>
        <dbReference type="Proteomes" id="UP001499852"/>
    </source>
</evidence>
<name>A0ABP9P844_9BACT</name>
<evidence type="ECO:0000259" key="2">
    <source>
        <dbReference type="PROSITE" id="PS51820"/>
    </source>
</evidence>
<feature type="domain" description="PA14" evidence="2">
    <location>
        <begin position="26"/>
        <end position="170"/>
    </location>
</feature>